<evidence type="ECO:0000313" key="2">
    <source>
        <dbReference type="EMBL" id="AIS17660.1"/>
    </source>
</evidence>
<dbReference type="KEGG" id="prh:LT40_09725"/>
<dbReference type="SMART" id="SM00769">
    <property type="entry name" value="WHy"/>
    <property type="match status" value="1"/>
</dbReference>
<evidence type="ECO:0000313" key="3">
    <source>
        <dbReference type="Proteomes" id="UP000029499"/>
    </source>
</evidence>
<keyword evidence="3" id="KW-1185">Reference proteome</keyword>
<sequence>MFRLMRSCLTLVLLASVVGCSLLPSRDPVAISVVGIEPLPAQELELRFAIKLRLQNPNETAIEYDGVAVNLDVNGRPLASGVSNQHGRIERYSEEVLVVPVSVSALTALRQAVGLNPAQSLNGLPYRLHGKLAGGLFGTVRFSDSGTLSLPAAAGY</sequence>
<gene>
    <name evidence="2" type="ORF">LT40_09725</name>
</gene>
<dbReference type="AlphaFoldDB" id="A0A089YV91"/>
<dbReference type="STRING" id="216142.LT40_09725"/>
<dbReference type="InterPro" id="IPR004864">
    <property type="entry name" value="LEA_2"/>
</dbReference>
<dbReference type="RefSeq" id="WP_043189307.1">
    <property type="nucleotide sequence ID" value="NZ_CP009533.1"/>
</dbReference>
<name>A0A089YV91_9PSED</name>
<dbReference type="SUPFAM" id="SSF117070">
    <property type="entry name" value="LEA14-like"/>
    <property type="match status" value="1"/>
</dbReference>
<dbReference type="PROSITE" id="PS51257">
    <property type="entry name" value="PROKAR_LIPOPROTEIN"/>
    <property type="match status" value="1"/>
</dbReference>
<dbReference type="InterPro" id="IPR013990">
    <property type="entry name" value="WHy-dom"/>
</dbReference>
<keyword evidence="2" id="KW-0449">Lipoprotein</keyword>
<reference evidence="2 3" key="1">
    <citation type="journal article" date="2015" name="J. Biotechnol.">
        <title>Complete genome sequence of Pseudomonas rhizosphaerae IH5T (=DSM 16299T), a phosphate-solubilizing rhizobacterium for bacterial biofertilizer.</title>
        <authorList>
            <person name="Kwak Y."/>
            <person name="Jung B.K."/>
            <person name="Shin J.H."/>
        </authorList>
    </citation>
    <scope>NUCLEOTIDE SEQUENCE [LARGE SCALE GENOMIC DNA]</scope>
    <source>
        <strain evidence="2">DSM 16299</strain>
    </source>
</reference>
<accession>A0A089YV91</accession>
<dbReference type="Pfam" id="PF03168">
    <property type="entry name" value="LEA_2"/>
    <property type="match status" value="1"/>
</dbReference>
<protein>
    <submittedName>
        <fullName evidence="2">Lipoprotein</fullName>
    </submittedName>
</protein>
<dbReference type="eggNOG" id="COG5608">
    <property type="taxonomic scope" value="Bacteria"/>
</dbReference>
<dbReference type="HOGENOM" id="CLU_120005_0_0_6"/>
<dbReference type="Proteomes" id="UP000029499">
    <property type="component" value="Chromosome"/>
</dbReference>
<feature type="domain" description="Water stress and hypersensitive response" evidence="1">
    <location>
        <begin position="31"/>
        <end position="151"/>
    </location>
</feature>
<dbReference type="EMBL" id="CP009533">
    <property type="protein sequence ID" value="AIS17660.1"/>
    <property type="molecule type" value="Genomic_DNA"/>
</dbReference>
<dbReference type="OrthoDB" id="5421820at2"/>
<proteinExistence type="predicted"/>
<dbReference type="Gene3D" id="2.60.40.1820">
    <property type="match status" value="1"/>
</dbReference>
<dbReference type="GO" id="GO:0009269">
    <property type="term" value="P:response to desiccation"/>
    <property type="evidence" value="ECO:0007669"/>
    <property type="project" value="InterPro"/>
</dbReference>
<evidence type="ECO:0000259" key="1">
    <source>
        <dbReference type="SMART" id="SM00769"/>
    </source>
</evidence>
<organism evidence="2 3">
    <name type="scientific">Pseudomonas rhizosphaerae</name>
    <dbReference type="NCBI Taxonomy" id="216142"/>
    <lineage>
        <taxon>Bacteria</taxon>
        <taxon>Pseudomonadati</taxon>
        <taxon>Pseudomonadota</taxon>
        <taxon>Gammaproteobacteria</taxon>
        <taxon>Pseudomonadales</taxon>
        <taxon>Pseudomonadaceae</taxon>
        <taxon>Pseudomonas</taxon>
    </lineage>
</organism>